<keyword evidence="3" id="KW-1185">Reference proteome</keyword>
<dbReference type="AlphaFoldDB" id="A0A835YEU4"/>
<proteinExistence type="predicted"/>
<evidence type="ECO:0000256" key="1">
    <source>
        <dbReference type="SAM" id="MobiDB-lite"/>
    </source>
</evidence>
<evidence type="ECO:0000313" key="2">
    <source>
        <dbReference type="EMBL" id="KAG2501587.1"/>
    </source>
</evidence>
<comment type="caution">
    <text evidence="2">The sequence shown here is derived from an EMBL/GenBank/DDBJ whole genome shotgun (WGS) entry which is preliminary data.</text>
</comment>
<feature type="compositionally biased region" description="Gly residues" evidence="1">
    <location>
        <begin position="404"/>
        <end position="422"/>
    </location>
</feature>
<dbReference type="InterPro" id="IPR001680">
    <property type="entry name" value="WD40_rpt"/>
</dbReference>
<feature type="region of interest" description="Disordered" evidence="1">
    <location>
        <begin position="283"/>
        <end position="317"/>
    </location>
</feature>
<name>A0A835YEU4_9CHLO</name>
<dbReference type="EMBL" id="JAEHOE010000001">
    <property type="protein sequence ID" value="KAG2501587.1"/>
    <property type="molecule type" value="Genomic_DNA"/>
</dbReference>
<dbReference type="Gene3D" id="2.130.10.10">
    <property type="entry name" value="YVTN repeat-like/Quinoprotein amine dehydrogenase"/>
    <property type="match status" value="2"/>
</dbReference>
<feature type="region of interest" description="Disordered" evidence="1">
    <location>
        <begin position="53"/>
        <end position="76"/>
    </location>
</feature>
<dbReference type="Proteomes" id="UP000612055">
    <property type="component" value="Unassembled WGS sequence"/>
</dbReference>
<feature type="region of interest" description="Disordered" evidence="1">
    <location>
        <begin position="399"/>
        <end position="456"/>
    </location>
</feature>
<evidence type="ECO:0000313" key="3">
    <source>
        <dbReference type="Proteomes" id="UP000612055"/>
    </source>
</evidence>
<gene>
    <name evidence="2" type="ORF">HYH03_000092</name>
</gene>
<dbReference type="PANTHER" id="PTHR45296:SF1">
    <property type="entry name" value="TRANSDUCIN_WD40 REPEAT-LIKE SUPERFAMILY PROTEIN"/>
    <property type="match status" value="1"/>
</dbReference>
<dbReference type="PANTHER" id="PTHR45296">
    <property type="entry name" value="TRANSDUCIN/WD40 REPEAT-LIKE SUPERFAMILY PROTEIN"/>
    <property type="match status" value="1"/>
</dbReference>
<organism evidence="2 3">
    <name type="scientific">Edaphochlamys debaryana</name>
    <dbReference type="NCBI Taxonomy" id="47281"/>
    <lineage>
        <taxon>Eukaryota</taxon>
        <taxon>Viridiplantae</taxon>
        <taxon>Chlorophyta</taxon>
        <taxon>core chlorophytes</taxon>
        <taxon>Chlorophyceae</taxon>
        <taxon>CS clade</taxon>
        <taxon>Chlamydomonadales</taxon>
        <taxon>Chlamydomonadales incertae sedis</taxon>
        <taxon>Edaphochlamys</taxon>
    </lineage>
</organism>
<sequence>MAGAGVSYSLQQAFRLKGHDSAVQCCAASEAWVASGGEDGRLLVHDLSAASSAGASPDAAPQPPSAPGPSTKFSAASPATRPLLSLALTSADGQPAAVAALAFNPAAAHAASLFAAAGSLVHHVDTRAGSVVQTFTGSKEEVGGLAVACKGGHLVAGDDAGEVQVYDLAAGKQYKSIRNVHKSICSSVAFRAHKPWDLLSGGLDSTVAKYDFSRPKCIDRWDMAALSAAAGAAGGGGGGGQIWNPPFVHQVAVPPAEERPWCQWVAAARGDGAVAVLDADVSSAASGSSGPTTQVAGARGGGARGGRGSGAASSKAGAADKGTLAIPLVLDSEAGGHTRPVCSVAWAPQQASASASSSGAPGAAAAGPGRLYSGGEDARVVVWGVADALAARAAGHVLVPPGQLRGGQTSGGSGAAGAGGESGDGEAEQASEEAGGREREGEGSGEGGDRGKGKVAERRTAVLAEVQHGRKINQLCCLAVEGQELVAVAAVSKFVSLYRLAEVELG</sequence>
<dbReference type="SMART" id="SM00320">
    <property type="entry name" value="WD40"/>
    <property type="match status" value="5"/>
</dbReference>
<dbReference type="Pfam" id="PF00400">
    <property type="entry name" value="WD40"/>
    <property type="match status" value="1"/>
</dbReference>
<dbReference type="InterPro" id="IPR036322">
    <property type="entry name" value="WD40_repeat_dom_sf"/>
</dbReference>
<accession>A0A835YEU4</accession>
<feature type="compositionally biased region" description="Gly residues" evidence="1">
    <location>
        <begin position="298"/>
        <end position="309"/>
    </location>
</feature>
<dbReference type="OrthoDB" id="2161379at2759"/>
<feature type="compositionally biased region" description="Basic and acidic residues" evidence="1">
    <location>
        <begin position="434"/>
        <end position="456"/>
    </location>
</feature>
<protein>
    <submittedName>
        <fullName evidence="2">Uncharacterized protein</fullName>
    </submittedName>
</protein>
<dbReference type="SUPFAM" id="SSF50978">
    <property type="entry name" value="WD40 repeat-like"/>
    <property type="match status" value="1"/>
</dbReference>
<dbReference type="InterPro" id="IPR015943">
    <property type="entry name" value="WD40/YVTN_repeat-like_dom_sf"/>
</dbReference>
<reference evidence="2" key="1">
    <citation type="journal article" date="2020" name="bioRxiv">
        <title>Comparative genomics of Chlamydomonas.</title>
        <authorList>
            <person name="Craig R.J."/>
            <person name="Hasan A.R."/>
            <person name="Ness R.W."/>
            <person name="Keightley P.D."/>
        </authorList>
    </citation>
    <scope>NUCLEOTIDE SEQUENCE</scope>
    <source>
        <strain evidence="2">CCAP 11/70</strain>
    </source>
</reference>